<gene>
    <name evidence="1" type="ORF">ROA7745_02867</name>
</gene>
<accession>A0A1X7BTZ1</accession>
<reference evidence="1 2" key="1">
    <citation type="submission" date="2017-03" db="EMBL/GenBank/DDBJ databases">
        <authorList>
            <person name="Afonso C.L."/>
            <person name="Miller P.J."/>
            <person name="Scott M.A."/>
            <person name="Spackman E."/>
            <person name="Goraichik I."/>
            <person name="Dimitrov K.M."/>
            <person name="Suarez D.L."/>
            <person name="Swayne D.E."/>
        </authorList>
    </citation>
    <scope>NUCLEOTIDE SEQUENCE [LARGE SCALE GENOMIC DNA]</scope>
    <source>
        <strain evidence="1 2">CECT 7745</strain>
    </source>
</reference>
<dbReference type="RefSeq" id="WP_085800987.1">
    <property type="nucleotide sequence ID" value="NZ_FWXB01000011.1"/>
</dbReference>
<organism evidence="1 2">
    <name type="scientific">Roseovarius aestuarii</name>
    <dbReference type="NCBI Taxonomy" id="475083"/>
    <lineage>
        <taxon>Bacteria</taxon>
        <taxon>Pseudomonadati</taxon>
        <taxon>Pseudomonadota</taxon>
        <taxon>Alphaproteobacteria</taxon>
        <taxon>Rhodobacterales</taxon>
        <taxon>Roseobacteraceae</taxon>
        <taxon>Roseovarius</taxon>
    </lineage>
</organism>
<protein>
    <submittedName>
        <fullName evidence="1">Uncharacterized protein</fullName>
    </submittedName>
</protein>
<evidence type="ECO:0000313" key="1">
    <source>
        <dbReference type="EMBL" id="SMC13033.1"/>
    </source>
</evidence>
<evidence type="ECO:0000313" key="2">
    <source>
        <dbReference type="Proteomes" id="UP000193224"/>
    </source>
</evidence>
<dbReference type="EMBL" id="FWXB01000011">
    <property type="protein sequence ID" value="SMC13033.1"/>
    <property type="molecule type" value="Genomic_DNA"/>
</dbReference>
<dbReference type="OrthoDB" id="7743695at2"/>
<name>A0A1X7BTZ1_9RHOB</name>
<dbReference type="Proteomes" id="UP000193224">
    <property type="component" value="Unassembled WGS sequence"/>
</dbReference>
<sequence>MNSSQPYQPITIEEIYLSSLGFNTGHPGDPEIGQSTFSLPAEDHFARILHGWSGFCKDMAAWYSAAFSEEPIVLISAPTIEMCIRHQIPARRGLVVRTLGRIIEAMGPDSFVGIVDCKHDPITDPVLDAQVNHWVYEFSSLGQIPYPAEYKPRRLNFSN</sequence>
<dbReference type="AlphaFoldDB" id="A0A1X7BTZ1"/>
<keyword evidence="2" id="KW-1185">Reference proteome</keyword>
<proteinExistence type="predicted"/>